<evidence type="ECO:0000256" key="1">
    <source>
        <dbReference type="SAM" id="Phobius"/>
    </source>
</evidence>
<keyword evidence="1" id="KW-0472">Membrane</keyword>
<dbReference type="AlphaFoldDB" id="A0A835ZWS6"/>
<dbReference type="SUPFAM" id="SSF58069">
    <property type="entry name" value="Virus ectodomain"/>
    <property type="match status" value="1"/>
</dbReference>
<gene>
    <name evidence="2" type="ORF">JEQ12_003315</name>
</gene>
<protein>
    <recommendedName>
        <fullName evidence="4">Endogenous retrovirus group PABLB member 1 Env polyprotein-like</fullName>
    </recommendedName>
</protein>
<keyword evidence="1" id="KW-0812">Transmembrane</keyword>
<accession>A0A835ZWS6</accession>
<dbReference type="PANTHER" id="PTHR10424">
    <property type="entry name" value="VIRAL ENVELOPE PROTEIN"/>
    <property type="match status" value="1"/>
</dbReference>
<organism evidence="2 3">
    <name type="scientific">Ovis aries</name>
    <name type="common">Sheep</name>
    <dbReference type="NCBI Taxonomy" id="9940"/>
    <lineage>
        <taxon>Eukaryota</taxon>
        <taxon>Metazoa</taxon>
        <taxon>Chordata</taxon>
        <taxon>Craniata</taxon>
        <taxon>Vertebrata</taxon>
        <taxon>Euteleostomi</taxon>
        <taxon>Mammalia</taxon>
        <taxon>Eutheria</taxon>
        <taxon>Laurasiatheria</taxon>
        <taxon>Artiodactyla</taxon>
        <taxon>Ruminantia</taxon>
        <taxon>Pecora</taxon>
        <taxon>Bovidae</taxon>
        <taxon>Caprinae</taxon>
        <taxon>Ovis</taxon>
    </lineage>
</organism>
<feature type="transmembrane region" description="Helical" evidence="1">
    <location>
        <begin position="302"/>
        <end position="324"/>
    </location>
</feature>
<name>A0A835ZWS6_SHEEP</name>
<keyword evidence="1" id="KW-1133">Transmembrane helix</keyword>
<comment type="caution">
    <text evidence="2">The sequence shown here is derived from an EMBL/GenBank/DDBJ whole genome shotgun (WGS) entry which is preliminary data.</text>
</comment>
<dbReference type="PANTHER" id="PTHR10424:SF8">
    <property type="entry name" value="ENDOGENOUS RETROVIRUS GROUP PABLB MEMBER 1 ENV POLYPROTEIN"/>
    <property type="match status" value="1"/>
</dbReference>
<dbReference type="Pfam" id="PF00429">
    <property type="entry name" value="TLV_coat"/>
    <property type="match status" value="1"/>
</dbReference>
<evidence type="ECO:0000313" key="3">
    <source>
        <dbReference type="Proteomes" id="UP000664991"/>
    </source>
</evidence>
<dbReference type="EMBL" id="JAEMGP010000011">
    <property type="protein sequence ID" value="KAG5203732.1"/>
    <property type="molecule type" value="Genomic_DNA"/>
</dbReference>
<dbReference type="Proteomes" id="UP000664991">
    <property type="component" value="Unassembled WGS sequence"/>
</dbReference>
<dbReference type="InterPro" id="IPR018154">
    <property type="entry name" value="TLV/ENV_coat_polyprotein"/>
</dbReference>
<sequence length="327" mass="37429">MGLGHWVTFNMNTSLMEVTRAYTSYMKNKREKGSLTKGGQASRYLEQYRQVWHEYFWMTPEKGQLIFPTTICWEQKEHKVGFGDCPLDPKEFKYMGYLSPEQCKQILEVTYHPNRSVQWPGSDWKYNPGIRWVAPNGTQWLCGLNLWLWFPVGWVGRCTLGFAFVHGSIKPSLHQPAVNLPYLHARWTRSMFQWYDYLAALFVPSIGTMDIMVKVEALTNFTKQAILDSTKAIIQNRMALDILTAAQGGTCTIIKVKCCVYIPDLSGNVSTALEDMQNQVKTMSNENTPLWTSVLSWVKGDWWETIVTVVIVTLTILLVGPASYNAL</sequence>
<evidence type="ECO:0000313" key="2">
    <source>
        <dbReference type="EMBL" id="KAG5203732.1"/>
    </source>
</evidence>
<evidence type="ECO:0008006" key="4">
    <source>
        <dbReference type="Google" id="ProtNLM"/>
    </source>
</evidence>
<dbReference type="Gene3D" id="1.10.287.210">
    <property type="match status" value="1"/>
</dbReference>
<proteinExistence type="predicted"/>
<reference evidence="2 3" key="1">
    <citation type="submission" date="2020-12" db="EMBL/GenBank/DDBJ databases">
        <title>De novo assembly of Tibetan sheep genome.</title>
        <authorList>
            <person name="Li X."/>
        </authorList>
    </citation>
    <scope>NUCLEOTIDE SEQUENCE [LARGE SCALE GENOMIC DNA]</scope>
    <source>
        <tissue evidence="2">Heart</tissue>
    </source>
</reference>